<sequence>MIKLLFLLCLPLLLFLKCKCMIDIEWKGKNIQFTIVVKIAGVHVKRYMIPVELAPEPEYKINRKPKKLTKSDLQKLKLQLNKIKEKVVRLNSWLKKTLQGFSIESLYLTAGVGTNSPDLSALLNGGIGLIQALIVQQLSRYIRLTSPPKLMIKPVFSRSQLTVVCHCIISVSIAHLIKAGVMLLIRRMANYKRTGSDLLGASN</sequence>
<protein>
    <recommendedName>
        <fullName evidence="4">DUF2953 domain-containing protein</fullName>
    </recommendedName>
</protein>
<reference evidence="2 3" key="1">
    <citation type="submission" date="2014-08" db="EMBL/GenBank/DDBJ databases">
        <title>Complete genome of a marine bacteria Jeotgalibacillus malaysiensis.</title>
        <authorList>
            <person name="Yaakop A.S."/>
            <person name="Chan K.-G."/>
            <person name="Goh K.M."/>
        </authorList>
    </citation>
    <scope>NUCLEOTIDE SEQUENCE [LARGE SCALE GENOMIC DNA]</scope>
    <source>
        <strain evidence="2 3">D5</strain>
    </source>
</reference>
<evidence type="ECO:0000313" key="2">
    <source>
        <dbReference type="EMBL" id="AJD91768.1"/>
    </source>
</evidence>
<evidence type="ECO:0000313" key="3">
    <source>
        <dbReference type="Proteomes" id="UP000031449"/>
    </source>
</evidence>
<organism evidence="2 3">
    <name type="scientific">Jeotgalibacillus malaysiensis</name>
    <dbReference type="NCBI Taxonomy" id="1508404"/>
    <lineage>
        <taxon>Bacteria</taxon>
        <taxon>Bacillati</taxon>
        <taxon>Bacillota</taxon>
        <taxon>Bacilli</taxon>
        <taxon>Bacillales</taxon>
        <taxon>Caryophanaceae</taxon>
        <taxon>Jeotgalibacillus</taxon>
    </lineage>
</organism>
<feature type="transmembrane region" description="Helical" evidence="1">
    <location>
        <begin position="161"/>
        <end position="185"/>
    </location>
</feature>
<dbReference type="InterPro" id="IPR021338">
    <property type="entry name" value="DUF2953"/>
</dbReference>
<gene>
    <name evidence="2" type="ORF">JMA_24510</name>
</gene>
<dbReference type="BioCyc" id="JESP1508404:G14D9-11707-MONOMER"/>
<dbReference type="STRING" id="1508404.JMA_24510"/>
<dbReference type="Proteomes" id="UP000031449">
    <property type="component" value="Chromosome"/>
</dbReference>
<accession>A0A0B5AT69</accession>
<keyword evidence="1" id="KW-0472">Membrane</keyword>
<proteinExistence type="predicted"/>
<dbReference type="Pfam" id="PF11167">
    <property type="entry name" value="DUF2953"/>
    <property type="match status" value="1"/>
</dbReference>
<name>A0A0B5AT69_9BACL</name>
<dbReference type="OrthoDB" id="2453347at2"/>
<dbReference type="EMBL" id="CP009416">
    <property type="protein sequence ID" value="AJD91768.1"/>
    <property type="molecule type" value="Genomic_DNA"/>
</dbReference>
<dbReference type="AlphaFoldDB" id="A0A0B5AT69"/>
<evidence type="ECO:0008006" key="4">
    <source>
        <dbReference type="Google" id="ProtNLM"/>
    </source>
</evidence>
<keyword evidence="3" id="KW-1185">Reference proteome</keyword>
<keyword evidence="1" id="KW-0812">Transmembrane</keyword>
<evidence type="ECO:0000256" key="1">
    <source>
        <dbReference type="SAM" id="Phobius"/>
    </source>
</evidence>
<dbReference type="KEGG" id="jeo:JMA_24510"/>
<dbReference type="HOGENOM" id="CLU_1347415_0_0_9"/>
<keyword evidence="1" id="KW-1133">Transmembrane helix</keyword>